<dbReference type="Proteomes" id="UP000320333">
    <property type="component" value="Unassembled WGS sequence"/>
</dbReference>
<dbReference type="PANTHER" id="PTHR31013">
    <property type="entry name" value="THAUMATIN FAMILY PROTEIN-RELATED"/>
    <property type="match status" value="1"/>
</dbReference>
<name>A0A507CKI7_9FUNG</name>
<evidence type="ECO:0008006" key="3">
    <source>
        <dbReference type="Google" id="ProtNLM"/>
    </source>
</evidence>
<gene>
    <name evidence="1" type="ORF">CcCBS67573_g10632</name>
</gene>
<evidence type="ECO:0000313" key="1">
    <source>
        <dbReference type="EMBL" id="TPX40271.1"/>
    </source>
</evidence>
<dbReference type="STRING" id="246404.A0A507CKI7"/>
<comment type="caution">
    <text evidence="1">The sequence shown here is derived from an EMBL/GenBank/DDBJ whole genome shotgun (WGS) entry which is preliminary data.</text>
</comment>
<dbReference type="InterPro" id="IPR037176">
    <property type="entry name" value="Osmotin/thaumatin-like_sf"/>
</dbReference>
<keyword evidence="2" id="KW-1185">Reference proteome</keyword>
<reference evidence="1 2" key="1">
    <citation type="journal article" date="2019" name="Sci. Rep.">
        <title>Comparative genomics of chytrid fungi reveal insights into the obligate biotrophic and pathogenic lifestyle of Synchytrium endobioticum.</title>
        <authorList>
            <person name="van de Vossenberg B.T.L.H."/>
            <person name="Warris S."/>
            <person name="Nguyen H.D.T."/>
            <person name="van Gent-Pelzer M.P.E."/>
            <person name="Joly D.L."/>
            <person name="van de Geest H.C."/>
            <person name="Bonants P.J.M."/>
            <person name="Smith D.S."/>
            <person name="Levesque C.A."/>
            <person name="van der Lee T.A.J."/>
        </authorList>
    </citation>
    <scope>NUCLEOTIDE SEQUENCE [LARGE SCALE GENOMIC DNA]</scope>
    <source>
        <strain evidence="1 2">CBS 675.73</strain>
    </source>
</reference>
<sequence>DGVCGYLKSAQPAVGGWNTASDCQWAPQCDWTGGDISSVQAPGSACSSKCAGISGCTHFAWTNANGGTCWMKTGSVNAGNAIPSSAEGAICGYMTSSNPNPPTPTPGPAPPGLNLVVVNKCSSTIWPGVTAVDGNNGQPYFGNAQSSNPAGFELGPGASRQIKLRNNVAALRLWARTGCRWNSGKFVCDVGDCGNPNNNFDGSCYRGGGLGANSLFEITINAAGHSWYDLSIVDGYTLPISLTLSGSPKQVPGAGAFSCGNPVCRPNFNSCPPELKKYGADGSVIACQSISKAINDDATLDRTGYCCSPLNPLYKSDARIASHICYAENKPKPLNGFGGGKRYDQIFKDICPQAYSWEFDDNNSTYECEGTDVTYTVQFC</sequence>
<dbReference type="Pfam" id="PF00314">
    <property type="entry name" value="Thaumatin"/>
    <property type="match status" value="1"/>
</dbReference>
<dbReference type="PROSITE" id="PS51367">
    <property type="entry name" value="THAUMATIN_2"/>
    <property type="match status" value="1"/>
</dbReference>
<organism evidence="1 2">
    <name type="scientific">Chytriomyces confervae</name>
    <dbReference type="NCBI Taxonomy" id="246404"/>
    <lineage>
        <taxon>Eukaryota</taxon>
        <taxon>Fungi</taxon>
        <taxon>Fungi incertae sedis</taxon>
        <taxon>Chytridiomycota</taxon>
        <taxon>Chytridiomycota incertae sedis</taxon>
        <taxon>Chytridiomycetes</taxon>
        <taxon>Chytridiales</taxon>
        <taxon>Chytriomycetaceae</taxon>
        <taxon>Chytriomyces</taxon>
    </lineage>
</organism>
<dbReference type="PANTHER" id="PTHR31013:SF12">
    <property type="entry name" value="PATHOGENESIS-RELATED PROTEIN 5-LIKE"/>
    <property type="match status" value="1"/>
</dbReference>
<dbReference type="EMBL" id="QEAP01001839">
    <property type="protein sequence ID" value="TPX40271.1"/>
    <property type="molecule type" value="Genomic_DNA"/>
</dbReference>
<dbReference type="Gene3D" id="3.50.4.10">
    <property type="entry name" value="Hepatocyte Growth Factor"/>
    <property type="match status" value="1"/>
</dbReference>
<feature type="non-terminal residue" evidence="1">
    <location>
        <position position="1"/>
    </location>
</feature>
<dbReference type="OrthoDB" id="430315at2759"/>
<evidence type="ECO:0000313" key="2">
    <source>
        <dbReference type="Proteomes" id="UP000320333"/>
    </source>
</evidence>
<accession>A0A507CKI7</accession>
<dbReference type="InterPro" id="IPR001938">
    <property type="entry name" value="Thaumatin"/>
</dbReference>
<dbReference type="Gene3D" id="2.60.110.10">
    <property type="entry name" value="Thaumatin"/>
    <property type="match status" value="1"/>
</dbReference>
<dbReference type="SUPFAM" id="SSF49870">
    <property type="entry name" value="Osmotin, thaumatin-like protein"/>
    <property type="match status" value="1"/>
</dbReference>
<proteinExistence type="predicted"/>
<dbReference type="AlphaFoldDB" id="A0A507CKI7"/>
<dbReference type="SMART" id="SM00205">
    <property type="entry name" value="THN"/>
    <property type="match status" value="1"/>
</dbReference>
<protein>
    <recommendedName>
        <fullName evidence="3">Apple domain-containing protein</fullName>
    </recommendedName>
</protein>